<dbReference type="AlphaFoldDB" id="A0A9D3S9A6"/>
<proteinExistence type="predicted"/>
<sequence length="157" mass="17688">METKKFFSTTFILLAGTTWPNSVEDMKDVCVYEDIQQSNPAEEEASETPDIMFSPNSYSACKSIYAKLTKPKQVSCSIRLDTDPNENLTEPKYYMFEEFPDAGDFSHSRGYNDTYSTVPRAINNSSPVYSVIVFSKTAISSDYTNVVPPKHDDKIST</sequence>
<reference evidence="1 2" key="1">
    <citation type="submission" date="2021-06" db="EMBL/GenBank/DDBJ databases">
        <title>Chromosome-level genome assembly of the red-tail catfish (Hemibagrus wyckioides).</title>
        <authorList>
            <person name="Shao F."/>
        </authorList>
    </citation>
    <scope>NUCLEOTIDE SEQUENCE [LARGE SCALE GENOMIC DNA]</scope>
    <source>
        <strain evidence="1">EC202008001</strain>
        <tissue evidence="1">Blood</tissue>
    </source>
</reference>
<keyword evidence="2" id="KW-1185">Reference proteome</keyword>
<organism evidence="1 2">
    <name type="scientific">Hemibagrus wyckioides</name>
    <dbReference type="NCBI Taxonomy" id="337641"/>
    <lineage>
        <taxon>Eukaryota</taxon>
        <taxon>Metazoa</taxon>
        <taxon>Chordata</taxon>
        <taxon>Craniata</taxon>
        <taxon>Vertebrata</taxon>
        <taxon>Euteleostomi</taxon>
        <taxon>Actinopterygii</taxon>
        <taxon>Neopterygii</taxon>
        <taxon>Teleostei</taxon>
        <taxon>Ostariophysi</taxon>
        <taxon>Siluriformes</taxon>
        <taxon>Bagridae</taxon>
        <taxon>Hemibagrus</taxon>
    </lineage>
</organism>
<gene>
    <name evidence="1" type="ORF">KOW79_020997</name>
</gene>
<accession>A0A9D3S9A6</accession>
<dbReference type="EMBL" id="JAHKSW010000026">
    <property type="protein sequence ID" value="KAG7316131.1"/>
    <property type="molecule type" value="Genomic_DNA"/>
</dbReference>
<protein>
    <submittedName>
        <fullName evidence="1">Uncharacterized protein</fullName>
    </submittedName>
</protein>
<dbReference type="OrthoDB" id="8959642at2759"/>
<comment type="caution">
    <text evidence="1">The sequence shown here is derived from an EMBL/GenBank/DDBJ whole genome shotgun (WGS) entry which is preliminary data.</text>
</comment>
<name>A0A9D3S9A6_9TELE</name>
<evidence type="ECO:0000313" key="2">
    <source>
        <dbReference type="Proteomes" id="UP000824219"/>
    </source>
</evidence>
<evidence type="ECO:0000313" key="1">
    <source>
        <dbReference type="EMBL" id="KAG7316131.1"/>
    </source>
</evidence>
<dbReference type="Proteomes" id="UP000824219">
    <property type="component" value="Linkage Group LG26"/>
</dbReference>